<evidence type="ECO:0000313" key="3">
    <source>
        <dbReference type="Proteomes" id="UP000612456"/>
    </source>
</evidence>
<proteinExistence type="predicted"/>
<dbReference type="RefSeq" id="WP_188998162.1">
    <property type="nucleotide sequence ID" value="NZ_BMHP01000007.1"/>
</dbReference>
<reference evidence="2" key="2">
    <citation type="submission" date="2020-09" db="EMBL/GenBank/DDBJ databases">
        <authorList>
            <person name="Sun Q."/>
            <person name="Zhou Y."/>
        </authorList>
    </citation>
    <scope>NUCLEOTIDE SEQUENCE</scope>
    <source>
        <strain evidence="2">CGMCC 1.15178</strain>
    </source>
</reference>
<protein>
    <recommendedName>
        <fullName evidence="1">Aminoglycoside phosphotransferase domain-containing protein</fullName>
    </recommendedName>
</protein>
<dbReference type="Proteomes" id="UP000612456">
    <property type="component" value="Unassembled WGS sequence"/>
</dbReference>
<dbReference type="EMBL" id="BMHP01000007">
    <property type="protein sequence ID" value="GGD94000.1"/>
    <property type="molecule type" value="Genomic_DNA"/>
</dbReference>
<evidence type="ECO:0000313" key="2">
    <source>
        <dbReference type="EMBL" id="GGD94000.1"/>
    </source>
</evidence>
<feature type="domain" description="Aminoglycoside phosphotransferase" evidence="1">
    <location>
        <begin position="59"/>
        <end position="235"/>
    </location>
</feature>
<reference evidence="2" key="1">
    <citation type="journal article" date="2014" name="Int. J. Syst. Evol. Microbiol.">
        <title>Complete genome sequence of Corynebacterium casei LMG S-19264T (=DSM 44701T), isolated from a smear-ripened cheese.</title>
        <authorList>
            <consortium name="US DOE Joint Genome Institute (JGI-PGF)"/>
            <person name="Walter F."/>
            <person name="Albersmeier A."/>
            <person name="Kalinowski J."/>
            <person name="Ruckert C."/>
        </authorList>
    </citation>
    <scope>NUCLEOTIDE SEQUENCE</scope>
    <source>
        <strain evidence="2">CGMCC 1.15178</strain>
    </source>
</reference>
<evidence type="ECO:0000259" key="1">
    <source>
        <dbReference type="Pfam" id="PF01636"/>
    </source>
</evidence>
<sequence length="302" mass="33467">MPQNDKLINQVVLSAGKAGLTAITPIVLNVGGNLIIHLYPHPIVARLATVLSEGNSEHAYKILNRELLVARHLQSQGIPVLRPADLVDAGPHDVDGTWMTLWNYVPPTQIESPSPGETVELVNRLSIAMKAFPNELPVLGVWERACQSAVRLRNHSDQRIKALLNVFQQVDEQMRDETRLLEPCHGDAHMRNLLPSPEGWIWTDFEDVSLMPAYWDLASFVGNLALFGGIQEPTFRYILEHPASGANLKAFGFAITARILMSTLGNLDFALAGHGDLEFATGQLERAENFLRQIDRATGAYR</sequence>
<accession>A0A916ZFU9</accession>
<name>A0A916ZFU9_9BACL</name>
<dbReference type="SUPFAM" id="SSF56112">
    <property type="entry name" value="Protein kinase-like (PK-like)"/>
    <property type="match status" value="1"/>
</dbReference>
<dbReference type="Pfam" id="PF01636">
    <property type="entry name" value="APH"/>
    <property type="match status" value="1"/>
</dbReference>
<dbReference type="Gene3D" id="3.90.1200.10">
    <property type="match status" value="1"/>
</dbReference>
<comment type="caution">
    <text evidence="2">The sequence shown here is derived from an EMBL/GenBank/DDBJ whole genome shotgun (WGS) entry which is preliminary data.</text>
</comment>
<keyword evidence="3" id="KW-1185">Reference proteome</keyword>
<organism evidence="2 3">
    <name type="scientific">Paenibacillus nasutitermitis</name>
    <dbReference type="NCBI Taxonomy" id="1652958"/>
    <lineage>
        <taxon>Bacteria</taxon>
        <taxon>Bacillati</taxon>
        <taxon>Bacillota</taxon>
        <taxon>Bacilli</taxon>
        <taxon>Bacillales</taxon>
        <taxon>Paenibacillaceae</taxon>
        <taxon>Paenibacillus</taxon>
    </lineage>
</organism>
<dbReference type="AlphaFoldDB" id="A0A916ZFU9"/>
<dbReference type="InterPro" id="IPR002575">
    <property type="entry name" value="Aminoglycoside_PTrfase"/>
</dbReference>
<gene>
    <name evidence="2" type="ORF">GCM10010911_60860</name>
</gene>
<dbReference type="InterPro" id="IPR011009">
    <property type="entry name" value="Kinase-like_dom_sf"/>
</dbReference>